<gene>
    <name evidence="2" type="ORF">E3N88_29635</name>
</gene>
<proteinExistence type="predicted"/>
<name>A0A5N6MK42_9ASTR</name>
<comment type="caution">
    <text evidence="2">The sequence shown here is derived from an EMBL/GenBank/DDBJ whole genome shotgun (WGS) entry which is preliminary data.</text>
</comment>
<dbReference type="AlphaFoldDB" id="A0A5N6MK42"/>
<evidence type="ECO:0000313" key="3">
    <source>
        <dbReference type="Proteomes" id="UP000326396"/>
    </source>
</evidence>
<dbReference type="EMBL" id="SZYD01000015">
    <property type="protein sequence ID" value="KAD3640412.1"/>
    <property type="molecule type" value="Genomic_DNA"/>
</dbReference>
<organism evidence="2 3">
    <name type="scientific">Mikania micrantha</name>
    <name type="common">bitter vine</name>
    <dbReference type="NCBI Taxonomy" id="192012"/>
    <lineage>
        <taxon>Eukaryota</taxon>
        <taxon>Viridiplantae</taxon>
        <taxon>Streptophyta</taxon>
        <taxon>Embryophyta</taxon>
        <taxon>Tracheophyta</taxon>
        <taxon>Spermatophyta</taxon>
        <taxon>Magnoliopsida</taxon>
        <taxon>eudicotyledons</taxon>
        <taxon>Gunneridae</taxon>
        <taxon>Pentapetalae</taxon>
        <taxon>asterids</taxon>
        <taxon>campanulids</taxon>
        <taxon>Asterales</taxon>
        <taxon>Asteraceae</taxon>
        <taxon>Asteroideae</taxon>
        <taxon>Heliantheae alliance</taxon>
        <taxon>Eupatorieae</taxon>
        <taxon>Mikania</taxon>
    </lineage>
</organism>
<keyword evidence="3" id="KW-1185">Reference proteome</keyword>
<sequence length="83" mass="8604">MAISIEPLNRASSGVAMPHDKPEEMRARGYHMISGAVDVGLFRGDATVVGDGGGNVGVLHGWNMMKDGLPTVAALKSVCILAV</sequence>
<evidence type="ECO:0000256" key="1">
    <source>
        <dbReference type="SAM" id="MobiDB-lite"/>
    </source>
</evidence>
<protein>
    <submittedName>
        <fullName evidence="2">Uncharacterized protein</fullName>
    </submittedName>
</protein>
<evidence type="ECO:0000313" key="2">
    <source>
        <dbReference type="EMBL" id="KAD3640412.1"/>
    </source>
</evidence>
<dbReference type="Proteomes" id="UP000326396">
    <property type="component" value="Linkage Group LG5"/>
</dbReference>
<dbReference type="OrthoDB" id="1621678at2759"/>
<reference evidence="2 3" key="1">
    <citation type="submission" date="2019-05" db="EMBL/GenBank/DDBJ databases">
        <title>Mikania micrantha, genome provides insights into the molecular mechanism of rapid growth.</title>
        <authorList>
            <person name="Liu B."/>
        </authorList>
    </citation>
    <scope>NUCLEOTIDE SEQUENCE [LARGE SCALE GENOMIC DNA]</scope>
    <source>
        <strain evidence="2">NLD-2019</strain>
        <tissue evidence="2">Leaf</tissue>
    </source>
</reference>
<feature type="region of interest" description="Disordered" evidence="1">
    <location>
        <begin position="1"/>
        <end position="20"/>
    </location>
</feature>
<accession>A0A5N6MK42</accession>